<feature type="region of interest" description="Disordered" evidence="1">
    <location>
        <begin position="140"/>
        <end position="168"/>
    </location>
</feature>
<gene>
    <name evidence="2" type="ORF">GSLYS_00003976001</name>
</gene>
<reference evidence="2 3" key="1">
    <citation type="submission" date="2024-04" db="EMBL/GenBank/DDBJ databases">
        <authorList>
            <consortium name="Genoscope - CEA"/>
            <person name="William W."/>
        </authorList>
    </citation>
    <scope>NUCLEOTIDE SEQUENCE [LARGE SCALE GENOMIC DNA]</scope>
</reference>
<protein>
    <submittedName>
        <fullName evidence="2">Uncharacterized protein</fullName>
    </submittedName>
</protein>
<evidence type="ECO:0000256" key="1">
    <source>
        <dbReference type="SAM" id="MobiDB-lite"/>
    </source>
</evidence>
<feature type="compositionally biased region" description="Polar residues" evidence="1">
    <location>
        <begin position="53"/>
        <end position="62"/>
    </location>
</feature>
<accession>A0AAV2HCS8</accession>
<keyword evidence="3" id="KW-1185">Reference proteome</keyword>
<organism evidence="2 3">
    <name type="scientific">Lymnaea stagnalis</name>
    <name type="common">Great pond snail</name>
    <name type="synonym">Helix stagnalis</name>
    <dbReference type="NCBI Taxonomy" id="6523"/>
    <lineage>
        <taxon>Eukaryota</taxon>
        <taxon>Metazoa</taxon>
        <taxon>Spiralia</taxon>
        <taxon>Lophotrochozoa</taxon>
        <taxon>Mollusca</taxon>
        <taxon>Gastropoda</taxon>
        <taxon>Heterobranchia</taxon>
        <taxon>Euthyneura</taxon>
        <taxon>Panpulmonata</taxon>
        <taxon>Hygrophila</taxon>
        <taxon>Lymnaeoidea</taxon>
        <taxon>Lymnaeidae</taxon>
        <taxon>Lymnaea</taxon>
    </lineage>
</organism>
<evidence type="ECO:0000313" key="2">
    <source>
        <dbReference type="EMBL" id="CAL1529843.1"/>
    </source>
</evidence>
<dbReference type="Proteomes" id="UP001497497">
    <property type="component" value="Unassembled WGS sequence"/>
</dbReference>
<name>A0AAV2HCS8_LYMST</name>
<evidence type="ECO:0000313" key="3">
    <source>
        <dbReference type="Proteomes" id="UP001497497"/>
    </source>
</evidence>
<comment type="caution">
    <text evidence="2">The sequence shown here is derived from an EMBL/GenBank/DDBJ whole genome shotgun (WGS) entry which is preliminary data.</text>
</comment>
<feature type="region of interest" description="Disordered" evidence="1">
    <location>
        <begin position="25"/>
        <end position="72"/>
    </location>
</feature>
<sequence length="274" mass="30653">MVVPDSRADDIFTFPKLENLVMPSDSVHHESSYHNVPATSPSAPRPDKPDIVTSPTLNLKQNRPTRKPPSTLAVPLQCFTSARIPSIQLESSDSPIFYCNGSDHRLSDSSCDSESTTPEYPCQQNSVTLPGRYRAKLAGSCDSLASPDRPVTSPASDGEIGQDDMSSREEDLSTALRWIRQEILLMKEQDKSLQRQFIELRTSILQLRCVYAIQGSYSDISSLEGSTYSLNEPIKSPKMQHLVLEGDRFLNKLSISLPSSPIVERFKWRNDDYM</sequence>
<feature type="compositionally biased region" description="Polar residues" evidence="1">
    <location>
        <begin position="33"/>
        <end position="42"/>
    </location>
</feature>
<dbReference type="EMBL" id="CAXITT010000056">
    <property type="protein sequence ID" value="CAL1529843.1"/>
    <property type="molecule type" value="Genomic_DNA"/>
</dbReference>
<proteinExistence type="predicted"/>
<dbReference type="AlphaFoldDB" id="A0AAV2HCS8"/>